<sequence length="230" mass="25335">MSCKNDPQPEQAVKIEQEKIVGLVEDVLTKEEQDALTPDMVIQSLKEGNDRFIRNDLTARSHSEQVRKSTNAQYPKAIVLSCVDSRVPVEDVFDRGIGDIFVARVAGNFVNEDILGSMEFACKVSGSKLILVLGHEHCGAIKAAVDDVKLGNITPMLSKIKPAVESVEYSGERTSENTEFVHMVCESNVQNTITQIREGSSILKEMEDNGEIKIIGAVYDMDSGKTTFLK</sequence>
<evidence type="ECO:0000256" key="1">
    <source>
        <dbReference type="ARBA" id="ARBA00006217"/>
    </source>
</evidence>
<dbReference type="RefSeq" id="WP_324179983.1">
    <property type="nucleotide sequence ID" value="NZ_BAABAW010000006.1"/>
</dbReference>
<dbReference type="PANTHER" id="PTHR11002">
    <property type="entry name" value="CARBONIC ANHYDRASE"/>
    <property type="match status" value="1"/>
</dbReference>
<dbReference type="Pfam" id="PF00484">
    <property type="entry name" value="Pro_CA"/>
    <property type="match status" value="1"/>
</dbReference>
<comment type="caution">
    <text evidence="2">The sequence shown here is derived from an EMBL/GenBank/DDBJ whole genome shotgun (WGS) entry which is preliminary data.</text>
</comment>
<organism evidence="2 3">
    <name type="scientific">Aquimarina gracilis</name>
    <dbReference type="NCBI Taxonomy" id="874422"/>
    <lineage>
        <taxon>Bacteria</taxon>
        <taxon>Pseudomonadati</taxon>
        <taxon>Bacteroidota</taxon>
        <taxon>Flavobacteriia</taxon>
        <taxon>Flavobacteriales</taxon>
        <taxon>Flavobacteriaceae</taxon>
        <taxon>Aquimarina</taxon>
    </lineage>
</organism>
<dbReference type="InterPro" id="IPR036874">
    <property type="entry name" value="Carbonic_anhydrase_sf"/>
</dbReference>
<dbReference type="CDD" id="cd03378">
    <property type="entry name" value="beta_CA_cladeC"/>
    <property type="match status" value="1"/>
</dbReference>
<comment type="similarity">
    <text evidence="1">Belongs to the beta-class carbonic anhydrase family.</text>
</comment>
<name>A0ABU5ZVS2_9FLAO</name>
<dbReference type="SMART" id="SM00947">
    <property type="entry name" value="Pro_CA"/>
    <property type="match status" value="1"/>
</dbReference>
<dbReference type="Gene3D" id="3.40.1050.10">
    <property type="entry name" value="Carbonic anhydrase"/>
    <property type="match status" value="1"/>
</dbReference>
<gene>
    <name evidence="2" type="ORF">U6A24_10805</name>
</gene>
<reference evidence="2 3" key="1">
    <citation type="journal article" date="2013" name="Int. J. Syst. Evol. Microbiol.">
        <title>Aquimarina gracilis sp. nov., isolated from the gut microflora of a mussel, Mytilus coruscus, and emended description of Aquimarina spongiae.</title>
        <authorList>
            <person name="Park S.C."/>
            <person name="Choe H.N."/>
            <person name="Baik K.S."/>
            <person name="Seong C.N."/>
        </authorList>
    </citation>
    <scope>NUCLEOTIDE SEQUENCE [LARGE SCALE GENOMIC DNA]</scope>
    <source>
        <strain evidence="2 3">PSC32</strain>
    </source>
</reference>
<accession>A0ABU5ZVS2</accession>
<evidence type="ECO:0000313" key="2">
    <source>
        <dbReference type="EMBL" id="MEB3345953.1"/>
    </source>
</evidence>
<protein>
    <submittedName>
        <fullName evidence="2">Carbonic anhydrase family protein</fullName>
    </submittedName>
</protein>
<dbReference type="SUPFAM" id="SSF53056">
    <property type="entry name" value="beta-carbonic anhydrase, cab"/>
    <property type="match status" value="1"/>
</dbReference>
<dbReference type="EMBL" id="JAYKLX010000005">
    <property type="protein sequence ID" value="MEB3345953.1"/>
    <property type="molecule type" value="Genomic_DNA"/>
</dbReference>
<dbReference type="NCBIfam" id="NF011765">
    <property type="entry name" value="PRK15219.1"/>
    <property type="match status" value="1"/>
</dbReference>
<dbReference type="PANTHER" id="PTHR11002:SF79">
    <property type="entry name" value="CARBONIC ANHYDRASE 2"/>
    <property type="match status" value="1"/>
</dbReference>
<proteinExistence type="inferred from homology"/>
<evidence type="ECO:0000313" key="3">
    <source>
        <dbReference type="Proteomes" id="UP001327027"/>
    </source>
</evidence>
<dbReference type="InterPro" id="IPR001765">
    <property type="entry name" value="Carbonic_anhydrase"/>
</dbReference>
<keyword evidence="3" id="KW-1185">Reference proteome</keyword>
<dbReference type="Proteomes" id="UP001327027">
    <property type="component" value="Unassembled WGS sequence"/>
</dbReference>